<dbReference type="PANTHER" id="PTHR35848">
    <property type="entry name" value="OXALATE-BINDING PROTEIN"/>
    <property type="match status" value="1"/>
</dbReference>
<dbReference type="Pfam" id="PF07883">
    <property type="entry name" value="Cupin_2"/>
    <property type="match status" value="1"/>
</dbReference>
<sequence>MKLFKYKEMIDLKIPITDNTPYRVEVLTKDHNASAIGGMFGVLPPNSGVPYHYHKERESVLIVLTGNGIEIINKVETNISKGDILFIPAKEEHTIINNGKEELRFIEFYTNPPLSKDFFALNQ</sequence>
<evidence type="ECO:0000313" key="3">
    <source>
        <dbReference type="EMBL" id="MPL70795.1"/>
    </source>
</evidence>
<accession>A0A644TV86</accession>
<proteinExistence type="predicted"/>
<dbReference type="InterPro" id="IPR013096">
    <property type="entry name" value="Cupin_2"/>
</dbReference>
<dbReference type="EMBL" id="VSSQ01000055">
    <property type="protein sequence ID" value="MPL70795.1"/>
    <property type="molecule type" value="Genomic_DNA"/>
</dbReference>
<gene>
    <name evidence="3" type="ORF">SDC9_16557</name>
</gene>
<dbReference type="SUPFAM" id="SSF51182">
    <property type="entry name" value="RmlC-like cupins"/>
    <property type="match status" value="1"/>
</dbReference>
<comment type="caution">
    <text evidence="3">The sequence shown here is derived from an EMBL/GenBank/DDBJ whole genome shotgun (WGS) entry which is preliminary data.</text>
</comment>
<dbReference type="PANTHER" id="PTHR35848:SF6">
    <property type="entry name" value="CUPIN TYPE-2 DOMAIN-CONTAINING PROTEIN"/>
    <property type="match status" value="1"/>
</dbReference>
<dbReference type="GO" id="GO:0046872">
    <property type="term" value="F:metal ion binding"/>
    <property type="evidence" value="ECO:0007669"/>
    <property type="project" value="UniProtKB-KW"/>
</dbReference>
<feature type="domain" description="Cupin type-2" evidence="2">
    <location>
        <begin position="42"/>
        <end position="108"/>
    </location>
</feature>
<organism evidence="3">
    <name type="scientific">bioreactor metagenome</name>
    <dbReference type="NCBI Taxonomy" id="1076179"/>
    <lineage>
        <taxon>unclassified sequences</taxon>
        <taxon>metagenomes</taxon>
        <taxon>ecological metagenomes</taxon>
    </lineage>
</organism>
<dbReference type="Gene3D" id="2.60.120.10">
    <property type="entry name" value="Jelly Rolls"/>
    <property type="match status" value="1"/>
</dbReference>
<protein>
    <recommendedName>
        <fullName evidence="2">Cupin type-2 domain-containing protein</fullName>
    </recommendedName>
</protein>
<dbReference type="InterPro" id="IPR011051">
    <property type="entry name" value="RmlC_Cupin_sf"/>
</dbReference>
<name>A0A644TV86_9ZZZZ</name>
<dbReference type="InterPro" id="IPR051610">
    <property type="entry name" value="GPI/OXD"/>
</dbReference>
<evidence type="ECO:0000256" key="1">
    <source>
        <dbReference type="ARBA" id="ARBA00022723"/>
    </source>
</evidence>
<keyword evidence="1" id="KW-0479">Metal-binding</keyword>
<reference evidence="3" key="1">
    <citation type="submission" date="2019-08" db="EMBL/GenBank/DDBJ databases">
        <authorList>
            <person name="Kucharzyk K."/>
            <person name="Murdoch R.W."/>
            <person name="Higgins S."/>
            <person name="Loffler F."/>
        </authorList>
    </citation>
    <scope>NUCLEOTIDE SEQUENCE</scope>
</reference>
<dbReference type="AlphaFoldDB" id="A0A644TV86"/>
<evidence type="ECO:0000259" key="2">
    <source>
        <dbReference type="Pfam" id="PF07883"/>
    </source>
</evidence>
<dbReference type="InterPro" id="IPR014710">
    <property type="entry name" value="RmlC-like_jellyroll"/>
</dbReference>